<evidence type="ECO:0000313" key="8">
    <source>
        <dbReference type="EMBL" id="ADV61524.1"/>
    </source>
</evidence>
<evidence type="ECO:0000313" key="9">
    <source>
        <dbReference type="Proteomes" id="UP000008631"/>
    </source>
</evidence>
<dbReference type="GO" id="GO:0006352">
    <property type="term" value="P:DNA-templated transcription initiation"/>
    <property type="evidence" value="ECO:0007669"/>
    <property type="project" value="InterPro"/>
</dbReference>
<keyword evidence="4" id="KW-0238">DNA-binding</keyword>
<keyword evidence="9" id="KW-1185">Reference proteome</keyword>
<dbReference type="KEGG" id="ipa:Isop_0935"/>
<dbReference type="AlphaFoldDB" id="E8R320"/>
<dbReference type="STRING" id="575540.Isop_0935"/>
<feature type="domain" description="RNA polymerase sigma-70 region 4" evidence="7">
    <location>
        <begin position="146"/>
        <end position="193"/>
    </location>
</feature>
<dbReference type="EMBL" id="CP002353">
    <property type="protein sequence ID" value="ADV61524.1"/>
    <property type="molecule type" value="Genomic_DNA"/>
</dbReference>
<dbReference type="SUPFAM" id="SSF88946">
    <property type="entry name" value="Sigma2 domain of RNA polymerase sigma factors"/>
    <property type="match status" value="1"/>
</dbReference>
<dbReference type="InterPro" id="IPR007627">
    <property type="entry name" value="RNA_pol_sigma70_r2"/>
</dbReference>
<dbReference type="SUPFAM" id="SSF88659">
    <property type="entry name" value="Sigma3 and sigma4 domains of RNA polymerase sigma factors"/>
    <property type="match status" value="1"/>
</dbReference>
<dbReference type="Gene3D" id="1.10.10.10">
    <property type="entry name" value="Winged helix-like DNA-binding domain superfamily/Winged helix DNA-binding domain"/>
    <property type="match status" value="1"/>
</dbReference>
<dbReference type="NCBIfam" id="TIGR02937">
    <property type="entry name" value="sigma70-ECF"/>
    <property type="match status" value="1"/>
</dbReference>
<evidence type="ECO:0000259" key="6">
    <source>
        <dbReference type="Pfam" id="PF04542"/>
    </source>
</evidence>
<dbReference type="InterPro" id="IPR013324">
    <property type="entry name" value="RNA_pol_sigma_r3/r4-like"/>
</dbReference>
<dbReference type="GO" id="GO:0003677">
    <property type="term" value="F:DNA binding"/>
    <property type="evidence" value="ECO:0007669"/>
    <property type="project" value="UniProtKB-KW"/>
</dbReference>
<evidence type="ECO:0000256" key="1">
    <source>
        <dbReference type="ARBA" id="ARBA00010641"/>
    </source>
</evidence>
<gene>
    <name evidence="8" type="ordered locus">Isop_0935</name>
</gene>
<feature type="domain" description="RNA polymerase sigma-70 region 2" evidence="6">
    <location>
        <begin position="43"/>
        <end position="107"/>
    </location>
</feature>
<dbReference type="InterPro" id="IPR036388">
    <property type="entry name" value="WH-like_DNA-bd_sf"/>
</dbReference>
<dbReference type="OrthoDB" id="9795666at2"/>
<dbReference type="eggNOG" id="COG1595">
    <property type="taxonomic scope" value="Bacteria"/>
</dbReference>
<dbReference type="PANTHER" id="PTHR43133:SF51">
    <property type="entry name" value="RNA POLYMERASE SIGMA FACTOR"/>
    <property type="match status" value="1"/>
</dbReference>
<evidence type="ECO:0000259" key="7">
    <source>
        <dbReference type="Pfam" id="PF04545"/>
    </source>
</evidence>
<dbReference type="InParanoid" id="E8R320"/>
<reference evidence="8 9" key="2">
    <citation type="journal article" date="2011" name="Stand. Genomic Sci.">
        <title>Complete genome sequence of Isosphaera pallida type strain (IS1B).</title>
        <authorList>
            <consortium name="US DOE Joint Genome Institute (JGI-PGF)"/>
            <person name="Goker M."/>
            <person name="Cleland D."/>
            <person name="Saunders E."/>
            <person name="Lapidus A."/>
            <person name="Nolan M."/>
            <person name="Lucas S."/>
            <person name="Hammon N."/>
            <person name="Deshpande S."/>
            <person name="Cheng J.F."/>
            <person name="Tapia R."/>
            <person name="Han C."/>
            <person name="Goodwin L."/>
            <person name="Pitluck S."/>
            <person name="Liolios K."/>
            <person name="Pagani I."/>
            <person name="Ivanova N."/>
            <person name="Mavromatis K."/>
            <person name="Pati A."/>
            <person name="Chen A."/>
            <person name="Palaniappan K."/>
            <person name="Land M."/>
            <person name="Hauser L."/>
            <person name="Chang Y.J."/>
            <person name="Jeffries C.D."/>
            <person name="Detter J.C."/>
            <person name="Beck B."/>
            <person name="Woyke T."/>
            <person name="Bristow J."/>
            <person name="Eisen J.A."/>
            <person name="Markowitz V."/>
            <person name="Hugenholtz P."/>
            <person name="Kyrpides N.C."/>
            <person name="Klenk H.P."/>
        </authorList>
    </citation>
    <scope>NUCLEOTIDE SEQUENCE [LARGE SCALE GENOMIC DNA]</scope>
    <source>
        <strain evidence="9">ATCC 43644 / DSM 9630 / IS1B</strain>
    </source>
</reference>
<organism evidence="8 9">
    <name type="scientific">Isosphaera pallida (strain ATCC 43644 / DSM 9630 / IS1B)</name>
    <dbReference type="NCBI Taxonomy" id="575540"/>
    <lineage>
        <taxon>Bacteria</taxon>
        <taxon>Pseudomonadati</taxon>
        <taxon>Planctomycetota</taxon>
        <taxon>Planctomycetia</taxon>
        <taxon>Isosphaerales</taxon>
        <taxon>Isosphaeraceae</taxon>
        <taxon>Isosphaera</taxon>
    </lineage>
</organism>
<dbReference type="PANTHER" id="PTHR43133">
    <property type="entry name" value="RNA POLYMERASE ECF-TYPE SIGMA FACTO"/>
    <property type="match status" value="1"/>
</dbReference>
<dbReference type="InterPro" id="IPR013325">
    <property type="entry name" value="RNA_pol_sigma_r2"/>
</dbReference>
<keyword evidence="3" id="KW-0731">Sigma factor</keyword>
<protein>
    <submittedName>
        <fullName evidence="8">RNA polymerase, sigma-24 subunit, ECF subfamily</fullName>
    </submittedName>
</protein>
<accession>E8R320</accession>
<evidence type="ECO:0000256" key="3">
    <source>
        <dbReference type="ARBA" id="ARBA00023082"/>
    </source>
</evidence>
<dbReference type="GO" id="GO:0016987">
    <property type="term" value="F:sigma factor activity"/>
    <property type="evidence" value="ECO:0007669"/>
    <property type="project" value="UniProtKB-KW"/>
</dbReference>
<dbReference type="Pfam" id="PF04545">
    <property type="entry name" value="Sigma70_r4"/>
    <property type="match status" value="1"/>
</dbReference>
<dbReference type="HOGENOM" id="CLU_047691_3_0_0"/>
<proteinExistence type="inferred from homology"/>
<name>E8R320_ISOPI</name>
<evidence type="ECO:0000256" key="4">
    <source>
        <dbReference type="ARBA" id="ARBA00023125"/>
    </source>
</evidence>
<dbReference type="CDD" id="cd06171">
    <property type="entry name" value="Sigma70_r4"/>
    <property type="match status" value="1"/>
</dbReference>
<sequence length="253" mass="28500">MLATPMPSVEALGTAESPSPWEEIAALVVRAQAGDRDALNVLILKFEKTVHALCLKKLRDPSEADELAQDVFLQVVRRIHQLRDPERFAGWLKQLTVRMALNRAGRRGLGPQLEADALEVMGEAVTTDPLADLIRGERIDRLRETLEDLKPLDRQILELFYLREMSLNAIAENLDVPVGTVKRRLHVARHRLKDRLIKLNEEVAAETTSQWNRLETLLWDEPVPAPIPARRTVGHSRMGGRVAFDLSLPVLVS</sequence>
<dbReference type="InterPro" id="IPR014284">
    <property type="entry name" value="RNA_pol_sigma-70_dom"/>
</dbReference>
<dbReference type="InterPro" id="IPR039425">
    <property type="entry name" value="RNA_pol_sigma-70-like"/>
</dbReference>
<dbReference type="Pfam" id="PF04542">
    <property type="entry name" value="Sigma70_r2"/>
    <property type="match status" value="1"/>
</dbReference>
<dbReference type="InterPro" id="IPR007630">
    <property type="entry name" value="RNA_pol_sigma70_r4"/>
</dbReference>
<dbReference type="Gene3D" id="1.10.1740.10">
    <property type="match status" value="1"/>
</dbReference>
<evidence type="ECO:0000256" key="5">
    <source>
        <dbReference type="ARBA" id="ARBA00023163"/>
    </source>
</evidence>
<keyword evidence="5" id="KW-0804">Transcription</keyword>
<comment type="similarity">
    <text evidence="1">Belongs to the sigma-70 factor family. ECF subfamily.</text>
</comment>
<keyword evidence="2" id="KW-0805">Transcription regulation</keyword>
<dbReference type="Proteomes" id="UP000008631">
    <property type="component" value="Chromosome"/>
</dbReference>
<reference key="1">
    <citation type="submission" date="2010-11" db="EMBL/GenBank/DDBJ databases">
        <title>The complete sequence of chromosome of Isophaera pallida ATCC 43644.</title>
        <authorList>
            <consortium name="US DOE Joint Genome Institute (JGI-PGF)"/>
            <person name="Lucas S."/>
            <person name="Copeland A."/>
            <person name="Lapidus A."/>
            <person name="Bruce D."/>
            <person name="Goodwin L."/>
            <person name="Pitluck S."/>
            <person name="Kyrpides N."/>
            <person name="Mavromatis K."/>
            <person name="Pagani I."/>
            <person name="Ivanova N."/>
            <person name="Saunders E."/>
            <person name="Brettin T."/>
            <person name="Detter J.C."/>
            <person name="Han C."/>
            <person name="Tapia R."/>
            <person name="Land M."/>
            <person name="Hauser L."/>
            <person name="Markowitz V."/>
            <person name="Cheng J.-F."/>
            <person name="Hugenholtz P."/>
            <person name="Woyke T."/>
            <person name="Wu D."/>
            <person name="Eisen J.A."/>
        </authorList>
    </citation>
    <scope>NUCLEOTIDE SEQUENCE</scope>
    <source>
        <strain>ATCC 43644</strain>
    </source>
</reference>
<evidence type="ECO:0000256" key="2">
    <source>
        <dbReference type="ARBA" id="ARBA00023015"/>
    </source>
</evidence>